<name>A0A1M6J5R4_9CLOT</name>
<dbReference type="InterPro" id="IPR013525">
    <property type="entry name" value="ABC2_TM"/>
</dbReference>
<reference evidence="10 11" key="1">
    <citation type="submission" date="2016-11" db="EMBL/GenBank/DDBJ databases">
        <authorList>
            <person name="Jaros S."/>
            <person name="Januszkiewicz K."/>
            <person name="Wedrychowicz H."/>
        </authorList>
    </citation>
    <scope>NUCLEOTIDE SEQUENCE [LARGE SCALE GENOMIC DNA]</scope>
    <source>
        <strain evidence="10 11">DSM 21758</strain>
    </source>
</reference>
<keyword evidence="4" id="KW-1003">Cell membrane</keyword>
<dbReference type="GO" id="GO:0140359">
    <property type="term" value="F:ABC-type transporter activity"/>
    <property type="evidence" value="ECO:0007669"/>
    <property type="project" value="InterPro"/>
</dbReference>
<evidence type="ECO:0000256" key="1">
    <source>
        <dbReference type="ARBA" id="ARBA00004651"/>
    </source>
</evidence>
<dbReference type="Pfam" id="PF12698">
    <property type="entry name" value="ABC2_membrane_3"/>
    <property type="match status" value="1"/>
</dbReference>
<evidence type="ECO:0000256" key="7">
    <source>
        <dbReference type="ARBA" id="ARBA00023136"/>
    </source>
</evidence>
<dbReference type="EMBL" id="FQZB01000008">
    <property type="protein sequence ID" value="SHJ42023.1"/>
    <property type="molecule type" value="Genomic_DNA"/>
</dbReference>
<evidence type="ECO:0000256" key="2">
    <source>
        <dbReference type="ARBA" id="ARBA00007783"/>
    </source>
</evidence>
<feature type="transmembrane region" description="Helical" evidence="8">
    <location>
        <begin position="350"/>
        <end position="370"/>
    </location>
</feature>
<dbReference type="AlphaFoldDB" id="A0A1M6J5R4"/>
<dbReference type="InterPro" id="IPR051449">
    <property type="entry name" value="ABC-2_transporter_component"/>
</dbReference>
<dbReference type="Proteomes" id="UP000184310">
    <property type="component" value="Unassembled WGS sequence"/>
</dbReference>
<feature type="transmembrane region" description="Helical" evidence="8">
    <location>
        <begin position="294"/>
        <end position="314"/>
    </location>
</feature>
<dbReference type="PANTHER" id="PTHR30294">
    <property type="entry name" value="MEMBRANE COMPONENT OF ABC TRANSPORTER YHHJ-RELATED"/>
    <property type="match status" value="1"/>
</dbReference>
<comment type="similarity">
    <text evidence="2">Belongs to the ABC-2 integral membrane protein family.</text>
</comment>
<evidence type="ECO:0000256" key="4">
    <source>
        <dbReference type="ARBA" id="ARBA00022475"/>
    </source>
</evidence>
<proteinExistence type="inferred from homology"/>
<keyword evidence="6 8" id="KW-1133">Transmembrane helix</keyword>
<gene>
    <name evidence="10" type="ORF">SAMN02745163_01922</name>
</gene>
<dbReference type="InterPro" id="IPR047817">
    <property type="entry name" value="ABC2_TM_bact-type"/>
</dbReference>
<accession>A0A1M6J5R4</accession>
<organism evidence="10 11">
    <name type="scientific">Clostridium cavendishii DSM 21758</name>
    <dbReference type="NCBI Taxonomy" id="1121302"/>
    <lineage>
        <taxon>Bacteria</taxon>
        <taxon>Bacillati</taxon>
        <taxon>Bacillota</taxon>
        <taxon>Clostridia</taxon>
        <taxon>Eubacteriales</taxon>
        <taxon>Clostridiaceae</taxon>
        <taxon>Clostridium</taxon>
    </lineage>
</organism>
<evidence type="ECO:0000256" key="8">
    <source>
        <dbReference type="SAM" id="Phobius"/>
    </source>
</evidence>
<evidence type="ECO:0000256" key="3">
    <source>
        <dbReference type="ARBA" id="ARBA00022448"/>
    </source>
</evidence>
<keyword evidence="7 8" id="KW-0472">Membrane</keyword>
<keyword evidence="11" id="KW-1185">Reference proteome</keyword>
<feature type="domain" description="ABC transmembrane type-2" evidence="9">
    <location>
        <begin position="146"/>
        <end position="375"/>
    </location>
</feature>
<dbReference type="PROSITE" id="PS51012">
    <property type="entry name" value="ABC_TM2"/>
    <property type="match status" value="1"/>
</dbReference>
<dbReference type="STRING" id="1121302.SAMN02745163_01922"/>
<dbReference type="RefSeq" id="WP_072986459.1">
    <property type="nucleotide sequence ID" value="NZ_FQZB01000008.1"/>
</dbReference>
<feature type="transmembrane region" description="Helical" evidence="8">
    <location>
        <begin position="20"/>
        <end position="39"/>
    </location>
</feature>
<keyword evidence="5 8" id="KW-0812">Transmembrane</keyword>
<evidence type="ECO:0000313" key="11">
    <source>
        <dbReference type="Proteomes" id="UP000184310"/>
    </source>
</evidence>
<keyword evidence="3" id="KW-0813">Transport</keyword>
<evidence type="ECO:0000256" key="5">
    <source>
        <dbReference type="ARBA" id="ARBA00022692"/>
    </source>
</evidence>
<sequence length="380" mass="42148">MYVLWNLVKKNFKLLFLKKTSIIAFIVPVVFTLVCMQIGSMYSSGLKIGLIDKDNTLTSRALINSVKDLQGDKIKFVDADKDTDLKAKILQKDLDLAITVDEGFENSVKKGAAKEYEITAIKGSNVQNFTKDLVNFQIKNLNDLGKASLGNDVKFNEMVKSYSTQEDIVDLKSIKDVGSHYSATKSTVGVLIFFLLIRALATSSLVKKEREDNTYTRTFMAPVSSVQYLGANIIANAVILVIQILVVQIAMQYILKLDTGVSFGLMFLLLFLISLVAVGIGTLCIALFKDEQSISIFMNLIIMGTCMISGCFVPEEMLPNKVKMVALFTPQKWVMDGISKLQLGMTINDIALNIIILIAFAVALFMIAAFKMKISEKEYN</sequence>
<feature type="transmembrane region" description="Helical" evidence="8">
    <location>
        <begin position="263"/>
        <end position="288"/>
    </location>
</feature>
<dbReference type="PANTHER" id="PTHR30294:SF45">
    <property type="entry name" value="LINEARMYCIN RESISTANCE PERMEASE PROTEIN LNRN"/>
    <property type="match status" value="1"/>
</dbReference>
<evidence type="ECO:0000259" key="9">
    <source>
        <dbReference type="PROSITE" id="PS51012"/>
    </source>
</evidence>
<feature type="transmembrane region" description="Helical" evidence="8">
    <location>
        <begin position="188"/>
        <end position="206"/>
    </location>
</feature>
<dbReference type="GO" id="GO:0005886">
    <property type="term" value="C:plasma membrane"/>
    <property type="evidence" value="ECO:0007669"/>
    <property type="project" value="UniProtKB-SubCell"/>
</dbReference>
<evidence type="ECO:0000313" key="10">
    <source>
        <dbReference type="EMBL" id="SHJ42023.1"/>
    </source>
</evidence>
<comment type="subcellular location">
    <subcellularLocation>
        <location evidence="1">Cell membrane</location>
        <topology evidence="1">Multi-pass membrane protein</topology>
    </subcellularLocation>
</comment>
<feature type="transmembrane region" description="Helical" evidence="8">
    <location>
        <begin position="226"/>
        <end position="251"/>
    </location>
</feature>
<protein>
    <submittedName>
        <fullName evidence="10">ABC-2 type transport system permease protein</fullName>
    </submittedName>
</protein>
<dbReference type="Gene3D" id="3.40.1710.10">
    <property type="entry name" value="abc type-2 transporter like domain"/>
    <property type="match status" value="1"/>
</dbReference>
<evidence type="ECO:0000256" key="6">
    <source>
        <dbReference type="ARBA" id="ARBA00022989"/>
    </source>
</evidence>
<dbReference type="OrthoDB" id="266913at2"/>